<feature type="modified residue" description="4-aspartylphosphate" evidence="5">
    <location>
        <position position="54"/>
    </location>
</feature>
<dbReference type="SUPFAM" id="SSF52172">
    <property type="entry name" value="CheY-like"/>
    <property type="match status" value="2"/>
</dbReference>
<comment type="catalytic activity">
    <reaction evidence="1">
        <text>ATP + protein L-histidine = ADP + protein N-phospho-L-histidine.</text>
        <dbReference type="EC" id="2.7.13.3"/>
    </reaction>
</comment>
<reference evidence="9 10" key="1">
    <citation type="submission" date="2019-07" db="EMBL/GenBank/DDBJ databases">
        <authorList>
            <person name="Huq M.A."/>
        </authorList>
    </citation>
    <scope>NUCLEOTIDE SEQUENCE [LARGE SCALE GENOMIC DNA]</scope>
    <source>
        <strain evidence="9 10">MAH-19</strain>
    </source>
</reference>
<dbReference type="Gene3D" id="3.30.565.10">
    <property type="entry name" value="Histidine kinase-like ATPase, C-terminal domain"/>
    <property type="match status" value="1"/>
</dbReference>
<feature type="coiled-coil region" evidence="6">
    <location>
        <begin position="124"/>
        <end position="151"/>
    </location>
</feature>
<protein>
    <recommendedName>
        <fullName evidence="2">histidine kinase</fullName>
        <ecNumber evidence="2">2.7.13.3</ecNumber>
    </recommendedName>
</protein>
<dbReference type="SUPFAM" id="SSF47384">
    <property type="entry name" value="Homodimeric domain of signal transducing histidine kinase"/>
    <property type="match status" value="1"/>
</dbReference>
<dbReference type="EC" id="2.7.13.3" evidence="2"/>
<accession>A0A556M9B2</accession>
<dbReference type="PRINTS" id="PR00344">
    <property type="entry name" value="BCTRLSENSOR"/>
</dbReference>
<dbReference type="InterPro" id="IPR001789">
    <property type="entry name" value="Sig_transdc_resp-reg_receiver"/>
</dbReference>
<name>A0A556M9B2_9SPHI</name>
<evidence type="ECO:0000259" key="7">
    <source>
        <dbReference type="PROSITE" id="PS50109"/>
    </source>
</evidence>
<dbReference type="PROSITE" id="PS50110">
    <property type="entry name" value="RESPONSE_REGULATORY"/>
    <property type="match status" value="2"/>
</dbReference>
<evidence type="ECO:0000256" key="4">
    <source>
        <dbReference type="ARBA" id="ARBA00023012"/>
    </source>
</evidence>
<feature type="domain" description="Response regulatory" evidence="8">
    <location>
        <begin position="408"/>
        <end position="526"/>
    </location>
</feature>
<organism evidence="9 10">
    <name type="scientific">Mucilaginibacter corticis</name>
    <dbReference type="NCBI Taxonomy" id="2597670"/>
    <lineage>
        <taxon>Bacteria</taxon>
        <taxon>Pseudomonadati</taxon>
        <taxon>Bacteroidota</taxon>
        <taxon>Sphingobacteriia</taxon>
        <taxon>Sphingobacteriales</taxon>
        <taxon>Sphingobacteriaceae</taxon>
        <taxon>Mucilaginibacter</taxon>
    </lineage>
</organism>
<dbReference type="InterPro" id="IPR003661">
    <property type="entry name" value="HisK_dim/P_dom"/>
</dbReference>
<evidence type="ECO:0000256" key="6">
    <source>
        <dbReference type="SAM" id="Coils"/>
    </source>
</evidence>
<dbReference type="RefSeq" id="WP_144250435.1">
    <property type="nucleotide sequence ID" value="NZ_VLPK01000006.1"/>
</dbReference>
<evidence type="ECO:0000256" key="5">
    <source>
        <dbReference type="PROSITE-ProRule" id="PRU00169"/>
    </source>
</evidence>
<dbReference type="InterPro" id="IPR005467">
    <property type="entry name" value="His_kinase_dom"/>
</dbReference>
<dbReference type="InterPro" id="IPR036097">
    <property type="entry name" value="HisK_dim/P_sf"/>
</dbReference>
<evidence type="ECO:0000256" key="2">
    <source>
        <dbReference type="ARBA" id="ARBA00012438"/>
    </source>
</evidence>
<feature type="domain" description="Histidine kinase" evidence="7">
    <location>
        <begin position="165"/>
        <end position="381"/>
    </location>
</feature>
<dbReference type="Proteomes" id="UP000318733">
    <property type="component" value="Unassembled WGS sequence"/>
</dbReference>
<evidence type="ECO:0000259" key="8">
    <source>
        <dbReference type="PROSITE" id="PS50110"/>
    </source>
</evidence>
<evidence type="ECO:0000256" key="3">
    <source>
        <dbReference type="ARBA" id="ARBA00022553"/>
    </source>
</evidence>
<dbReference type="FunFam" id="3.30.565.10:FF:000010">
    <property type="entry name" value="Sensor histidine kinase RcsC"/>
    <property type="match status" value="1"/>
</dbReference>
<dbReference type="SMART" id="SM00387">
    <property type="entry name" value="HATPase_c"/>
    <property type="match status" value="1"/>
</dbReference>
<keyword evidence="6" id="KW-0175">Coiled coil</keyword>
<dbReference type="AlphaFoldDB" id="A0A556M9B2"/>
<dbReference type="Pfam" id="PF00072">
    <property type="entry name" value="Response_reg"/>
    <property type="match status" value="2"/>
</dbReference>
<dbReference type="PANTHER" id="PTHR45339">
    <property type="entry name" value="HYBRID SIGNAL TRANSDUCTION HISTIDINE KINASE J"/>
    <property type="match status" value="1"/>
</dbReference>
<dbReference type="PROSITE" id="PS50109">
    <property type="entry name" value="HIS_KIN"/>
    <property type="match status" value="1"/>
</dbReference>
<evidence type="ECO:0000313" key="9">
    <source>
        <dbReference type="EMBL" id="TSJ36468.1"/>
    </source>
</evidence>
<feature type="domain" description="Response regulatory" evidence="8">
    <location>
        <begin position="5"/>
        <end position="122"/>
    </location>
</feature>
<evidence type="ECO:0000313" key="10">
    <source>
        <dbReference type="Proteomes" id="UP000318733"/>
    </source>
</evidence>
<dbReference type="Pfam" id="PF02518">
    <property type="entry name" value="HATPase_c"/>
    <property type="match status" value="1"/>
</dbReference>
<dbReference type="CDD" id="cd17546">
    <property type="entry name" value="REC_hyHK_CKI1_RcsC-like"/>
    <property type="match status" value="1"/>
</dbReference>
<dbReference type="OrthoDB" id="9781208at2"/>
<dbReference type="CDD" id="cd16922">
    <property type="entry name" value="HATPase_EvgS-ArcB-TorS-like"/>
    <property type="match status" value="1"/>
</dbReference>
<dbReference type="InterPro" id="IPR036890">
    <property type="entry name" value="HATPase_C_sf"/>
</dbReference>
<dbReference type="SMART" id="SM00388">
    <property type="entry name" value="HisKA"/>
    <property type="match status" value="1"/>
</dbReference>
<dbReference type="Gene3D" id="3.40.50.2300">
    <property type="match status" value="2"/>
</dbReference>
<dbReference type="SMART" id="SM00448">
    <property type="entry name" value="REC"/>
    <property type="match status" value="2"/>
</dbReference>
<dbReference type="InterPro" id="IPR011006">
    <property type="entry name" value="CheY-like_superfamily"/>
</dbReference>
<dbReference type="Gene3D" id="1.10.287.130">
    <property type="match status" value="1"/>
</dbReference>
<dbReference type="EMBL" id="VLPK01000006">
    <property type="protein sequence ID" value="TSJ36468.1"/>
    <property type="molecule type" value="Genomic_DNA"/>
</dbReference>
<proteinExistence type="predicted"/>
<keyword evidence="10" id="KW-1185">Reference proteome</keyword>
<keyword evidence="3 5" id="KW-0597">Phosphoprotein</keyword>
<comment type="caution">
    <text evidence="9">The sequence shown here is derived from an EMBL/GenBank/DDBJ whole genome shotgun (WGS) entry which is preliminary data.</text>
</comment>
<keyword evidence="4" id="KW-0902">Two-component regulatory system</keyword>
<dbReference type="PANTHER" id="PTHR45339:SF1">
    <property type="entry name" value="HYBRID SIGNAL TRANSDUCTION HISTIDINE KINASE J"/>
    <property type="match status" value="1"/>
</dbReference>
<dbReference type="Pfam" id="PF00512">
    <property type="entry name" value="HisKA"/>
    <property type="match status" value="1"/>
</dbReference>
<dbReference type="InterPro" id="IPR003594">
    <property type="entry name" value="HATPase_dom"/>
</dbReference>
<dbReference type="SUPFAM" id="SSF55874">
    <property type="entry name" value="ATPase domain of HSP90 chaperone/DNA topoisomerase II/histidine kinase"/>
    <property type="match status" value="1"/>
</dbReference>
<sequence length="528" mass="59545">MEVINILIVDDNADNLHALELSLERDNVVIFSTTSPGNVLKICAENDISIALIDVKMPDIDGFQVLEMIKSDPLTAHIMVILITGYSMSSEHVVKGLSNGAVDYLFKPLDLYITIAKVNSLITLVNYQKEIKKKNEELEVYQHELFKAIRKTEKSKIIKENFLANMSHEIRTPLNAIIGLTHLLKDTENYEEQQEMIRLMEHSSQALLGIVNDILESAKIDAGKVEIVRTETDMVNLVETICDLTRPMAKEKGLDLVCEIGDNVPAMMMADSLRINQILINIINNAIKFTLRGSVTVNLKLIEKNEDKALLQFTVKDSGIGISKSSIDKIFTRFEQVEDKTWQKFGGTGLGLSIVKRLIKLKGGTLHVESEIGVGTTFTFENWFHLAEHAQVEGAQQQAVPGKMDNLNILLADDDESNQYIIVEMLKEWNITVAIAENGWEAIEKLKENNFDLILMDTHMPVMNGYETTRWIRKEMPDPKKNIPILAFSASVIEKEKRAATEAGANDFIEKPFEINYLVNKIKDFAIR</sequence>
<dbReference type="GO" id="GO:0000155">
    <property type="term" value="F:phosphorelay sensor kinase activity"/>
    <property type="evidence" value="ECO:0007669"/>
    <property type="project" value="InterPro"/>
</dbReference>
<feature type="modified residue" description="4-aspartylphosphate" evidence="5">
    <location>
        <position position="457"/>
    </location>
</feature>
<gene>
    <name evidence="9" type="ORF">FO440_21790</name>
</gene>
<dbReference type="CDD" id="cd00082">
    <property type="entry name" value="HisKA"/>
    <property type="match status" value="1"/>
</dbReference>
<dbReference type="InterPro" id="IPR004358">
    <property type="entry name" value="Sig_transdc_His_kin-like_C"/>
</dbReference>
<evidence type="ECO:0000256" key="1">
    <source>
        <dbReference type="ARBA" id="ARBA00000085"/>
    </source>
</evidence>